<dbReference type="GO" id="GO:0009319">
    <property type="term" value="C:cytochrome o ubiquinol oxidase complex"/>
    <property type="evidence" value="ECO:0007669"/>
    <property type="project" value="TreeGrafter"/>
</dbReference>
<feature type="compositionally biased region" description="Basic and acidic residues" evidence="10">
    <location>
        <begin position="102"/>
        <end position="123"/>
    </location>
</feature>
<evidence type="ECO:0000313" key="12">
    <source>
        <dbReference type="Proteomes" id="UP000434639"/>
    </source>
</evidence>
<dbReference type="InterPro" id="IPR005171">
    <property type="entry name" value="Cyt_c_oxidase_su4_prok"/>
</dbReference>
<dbReference type="RefSeq" id="WP_155114083.1">
    <property type="nucleotide sequence ID" value="NZ_WMIB01000033.1"/>
</dbReference>
<sequence length="123" mass="13395">MASNTQTSHDKFPWSHVVGFALSIILTLIALWVALGTDLPTTTILIIIFVFAFFQAALQLLMFMHMTETKSGMIQTLNTIFAAFLAIVIAGGTVWVMGSHGGHSEHQKNPPSHGEEHGEHSGH</sequence>
<dbReference type="Pfam" id="PF03626">
    <property type="entry name" value="COX4_pro"/>
    <property type="match status" value="1"/>
</dbReference>
<accession>A0A7X2S9C0</accession>
<keyword evidence="12" id="KW-1185">Reference proteome</keyword>
<dbReference type="GO" id="GO:0005886">
    <property type="term" value="C:plasma membrane"/>
    <property type="evidence" value="ECO:0007669"/>
    <property type="project" value="UniProtKB-SubCell"/>
</dbReference>
<dbReference type="InterPro" id="IPR014250">
    <property type="entry name" value="QoxD"/>
</dbReference>
<dbReference type="GO" id="GO:0042773">
    <property type="term" value="P:ATP synthesis coupled electron transport"/>
    <property type="evidence" value="ECO:0007669"/>
    <property type="project" value="UniProtKB-UniRule"/>
</dbReference>
<reference evidence="11 12" key="1">
    <citation type="journal article" date="2017" name="Int. J. Syst. Evol. Microbiol.">
        <title>Bacillus mangrovi sp. nov., isolated from a sediment sample from a mangrove forest.</title>
        <authorList>
            <person name="Gupta V."/>
            <person name="Singh P.K."/>
            <person name="Korpole S."/>
            <person name="Tanuku N.R.S."/>
            <person name="Pinnaka A.K."/>
        </authorList>
    </citation>
    <scope>NUCLEOTIDE SEQUENCE [LARGE SCALE GENOMIC DNA]</scope>
    <source>
        <strain evidence="11 12">KCTC 33872</strain>
    </source>
</reference>
<proteinExistence type="inferred from homology"/>
<comment type="similarity">
    <text evidence="3 9">Belongs to the cytochrome c oxidase bacterial subunit 4 family.</text>
</comment>
<dbReference type="AlphaFoldDB" id="A0A7X2S9C0"/>
<dbReference type="EC" id="1.10.3.-" evidence="9"/>
<keyword evidence="4 9" id="KW-1003">Cell membrane</keyword>
<dbReference type="GO" id="GO:0015990">
    <property type="term" value="P:electron transport coupled proton transport"/>
    <property type="evidence" value="ECO:0007669"/>
    <property type="project" value="TreeGrafter"/>
</dbReference>
<evidence type="ECO:0000256" key="5">
    <source>
        <dbReference type="ARBA" id="ARBA00022692"/>
    </source>
</evidence>
<dbReference type="PANTHER" id="PTHR36835">
    <property type="entry name" value="CYTOCHROME BO(3) UBIQUINOL OXIDASE SUBUNIT 4"/>
    <property type="match status" value="1"/>
</dbReference>
<evidence type="ECO:0000256" key="7">
    <source>
        <dbReference type="ARBA" id="ARBA00023002"/>
    </source>
</evidence>
<keyword evidence="7 9" id="KW-0560">Oxidoreductase</keyword>
<dbReference type="GO" id="GO:0019646">
    <property type="term" value="P:aerobic electron transport chain"/>
    <property type="evidence" value="ECO:0007669"/>
    <property type="project" value="TreeGrafter"/>
</dbReference>
<evidence type="ECO:0000256" key="4">
    <source>
        <dbReference type="ARBA" id="ARBA00022475"/>
    </source>
</evidence>
<evidence type="ECO:0000256" key="1">
    <source>
        <dbReference type="ARBA" id="ARBA00000725"/>
    </source>
</evidence>
<dbReference type="GO" id="GO:0009486">
    <property type="term" value="F:cytochrome bo3 ubiquinol oxidase activity"/>
    <property type="evidence" value="ECO:0007669"/>
    <property type="project" value="TreeGrafter"/>
</dbReference>
<dbReference type="GO" id="GO:0016682">
    <property type="term" value="F:oxidoreductase activity, acting on diphenols and related substances as donors, oxygen as acceptor"/>
    <property type="evidence" value="ECO:0007669"/>
    <property type="project" value="UniProtKB-UniRule"/>
</dbReference>
<evidence type="ECO:0000256" key="2">
    <source>
        <dbReference type="ARBA" id="ARBA00004651"/>
    </source>
</evidence>
<dbReference type="PANTHER" id="PTHR36835:SF1">
    <property type="entry name" value="CYTOCHROME BO(3) UBIQUINOL OXIDASE SUBUNIT 4"/>
    <property type="match status" value="1"/>
</dbReference>
<dbReference type="NCBIfam" id="TIGR02901">
    <property type="entry name" value="QoxD"/>
    <property type="match status" value="1"/>
</dbReference>
<evidence type="ECO:0000256" key="10">
    <source>
        <dbReference type="SAM" id="MobiDB-lite"/>
    </source>
</evidence>
<evidence type="ECO:0000313" key="11">
    <source>
        <dbReference type="EMBL" id="MTH55585.1"/>
    </source>
</evidence>
<comment type="catalytic activity">
    <reaction evidence="1 9">
        <text>2 a quinol + O2 = 2 a quinone + 2 H2O</text>
        <dbReference type="Rhea" id="RHEA:55376"/>
        <dbReference type="ChEBI" id="CHEBI:15377"/>
        <dbReference type="ChEBI" id="CHEBI:15379"/>
        <dbReference type="ChEBI" id="CHEBI:24646"/>
        <dbReference type="ChEBI" id="CHEBI:132124"/>
    </reaction>
</comment>
<keyword evidence="8 9" id="KW-0472">Membrane</keyword>
<dbReference type="InterPro" id="IPR050968">
    <property type="entry name" value="Cytochrome_c_oxidase_bac_sub4"/>
</dbReference>
<organism evidence="11 12">
    <name type="scientific">Metabacillus mangrovi</name>
    <dbReference type="NCBI Taxonomy" id="1491830"/>
    <lineage>
        <taxon>Bacteria</taxon>
        <taxon>Bacillati</taxon>
        <taxon>Bacillota</taxon>
        <taxon>Bacilli</taxon>
        <taxon>Bacillales</taxon>
        <taxon>Bacillaceae</taxon>
        <taxon>Metabacillus</taxon>
    </lineage>
</organism>
<evidence type="ECO:0000256" key="3">
    <source>
        <dbReference type="ARBA" id="ARBA00008079"/>
    </source>
</evidence>
<evidence type="ECO:0000256" key="8">
    <source>
        <dbReference type="ARBA" id="ARBA00023136"/>
    </source>
</evidence>
<comment type="subcellular location">
    <subcellularLocation>
        <location evidence="2 9">Cell membrane</location>
        <topology evidence="2 9">Multi-pass membrane protein</topology>
    </subcellularLocation>
</comment>
<evidence type="ECO:0000256" key="9">
    <source>
        <dbReference type="RuleBase" id="RU367153"/>
    </source>
</evidence>
<feature type="transmembrane region" description="Helical" evidence="9">
    <location>
        <begin position="76"/>
        <end position="98"/>
    </location>
</feature>
<dbReference type="OrthoDB" id="2361460at2"/>
<protein>
    <recommendedName>
        <fullName evidence="9">Quinol oxidase subunit 4</fullName>
        <ecNumber evidence="9">1.10.3.-</ecNumber>
    </recommendedName>
</protein>
<feature type="transmembrane region" description="Helical" evidence="9">
    <location>
        <begin position="12"/>
        <end position="35"/>
    </location>
</feature>
<name>A0A7X2S9C0_9BACI</name>
<dbReference type="Proteomes" id="UP000434639">
    <property type="component" value="Unassembled WGS sequence"/>
</dbReference>
<comment type="caution">
    <text evidence="11">The sequence shown here is derived from an EMBL/GenBank/DDBJ whole genome shotgun (WGS) entry which is preliminary data.</text>
</comment>
<feature type="transmembrane region" description="Helical" evidence="9">
    <location>
        <begin position="41"/>
        <end position="64"/>
    </location>
</feature>
<dbReference type="GO" id="GO:0015078">
    <property type="term" value="F:proton transmembrane transporter activity"/>
    <property type="evidence" value="ECO:0007669"/>
    <property type="project" value="TreeGrafter"/>
</dbReference>
<keyword evidence="5 9" id="KW-0812">Transmembrane</keyword>
<dbReference type="EMBL" id="WMIB01000033">
    <property type="protein sequence ID" value="MTH55585.1"/>
    <property type="molecule type" value="Genomic_DNA"/>
</dbReference>
<keyword evidence="6 9" id="KW-1133">Transmembrane helix</keyword>
<evidence type="ECO:0000256" key="6">
    <source>
        <dbReference type="ARBA" id="ARBA00022989"/>
    </source>
</evidence>
<comment type="function">
    <text evidence="9">Catalyzes quinol oxidation with the concomitant reduction of oxygen to water.</text>
</comment>
<gene>
    <name evidence="11" type="primary">qoxD</name>
    <name evidence="11" type="ORF">GKZ89_19510</name>
</gene>
<feature type="region of interest" description="Disordered" evidence="10">
    <location>
        <begin position="100"/>
        <end position="123"/>
    </location>
</feature>